<organism evidence="1 2">
    <name type="scientific">Cetraspora pellucida</name>
    <dbReference type="NCBI Taxonomy" id="1433469"/>
    <lineage>
        <taxon>Eukaryota</taxon>
        <taxon>Fungi</taxon>
        <taxon>Fungi incertae sedis</taxon>
        <taxon>Mucoromycota</taxon>
        <taxon>Glomeromycotina</taxon>
        <taxon>Glomeromycetes</taxon>
        <taxon>Diversisporales</taxon>
        <taxon>Gigasporaceae</taxon>
        <taxon>Cetraspora</taxon>
    </lineage>
</organism>
<comment type="caution">
    <text evidence="1">The sequence shown here is derived from an EMBL/GenBank/DDBJ whole genome shotgun (WGS) entry which is preliminary data.</text>
</comment>
<evidence type="ECO:0000313" key="2">
    <source>
        <dbReference type="Proteomes" id="UP000789366"/>
    </source>
</evidence>
<reference evidence="1" key="1">
    <citation type="submission" date="2021-06" db="EMBL/GenBank/DDBJ databases">
        <authorList>
            <person name="Kallberg Y."/>
            <person name="Tangrot J."/>
            <person name="Rosling A."/>
        </authorList>
    </citation>
    <scope>NUCLEOTIDE SEQUENCE</scope>
    <source>
        <strain evidence="1">28 12/20/2015</strain>
    </source>
</reference>
<gene>
    <name evidence="1" type="ORF">SPELUC_LOCUS6621</name>
</gene>
<protein>
    <submittedName>
        <fullName evidence="1">16786_t:CDS:1</fullName>
    </submittedName>
</protein>
<dbReference type="EMBL" id="CAJVPW010007940">
    <property type="protein sequence ID" value="CAG8587556.1"/>
    <property type="molecule type" value="Genomic_DNA"/>
</dbReference>
<name>A0ACA9MER0_9GLOM</name>
<keyword evidence="2" id="KW-1185">Reference proteome</keyword>
<proteinExistence type="predicted"/>
<feature type="non-terminal residue" evidence="1">
    <location>
        <position position="1"/>
    </location>
</feature>
<sequence>SLLNIKNQNSWCPQCAHIRSYNLKYSKYIATKKSGIRLSENYINMFEPLHWKCAMGTFMDCTLHSIKNHGVYIVQRWQVISDELIDSKSHLHWKCVKGNIQPTIEEVKKL</sequence>
<evidence type="ECO:0000313" key="1">
    <source>
        <dbReference type="EMBL" id="CAG8587556.1"/>
    </source>
</evidence>
<accession>A0ACA9MER0</accession>
<dbReference type="Proteomes" id="UP000789366">
    <property type="component" value="Unassembled WGS sequence"/>
</dbReference>